<dbReference type="InterPro" id="IPR004358">
    <property type="entry name" value="Sig_transdc_His_kin-like_C"/>
</dbReference>
<organism evidence="7 8">
    <name type="scientific">Thauera propionica</name>
    <dbReference type="NCBI Taxonomy" id="2019431"/>
    <lineage>
        <taxon>Bacteria</taxon>
        <taxon>Pseudomonadati</taxon>
        <taxon>Pseudomonadota</taxon>
        <taxon>Betaproteobacteria</taxon>
        <taxon>Rhodocyclales</taxon>
        <taxon>Zoogloeaceae</taxon>
        <taxon>Thauera</taxon>
    </lineage>
</organism>
<dbReference type="PROSITE" id="PS50110">
    <property type="entry name" value="RESPONSE_REGULATORY"/>
    <property type="match status" value="1"/>
</dbReference>
<evidence type="ECO:0000313" key="8">
    <source>
        <dbReference type="Proteomes" id="UP000215181"/>
    </source>
</evidence>
<dbReference type="SUPFAM" id="SSF52172">
    <property type="entry name" value="CheY-like"/>
    <property type="match status" value="1"/>
</dbReference>
<keyword evidence="3 4" id="KW-0597">Phosphoprotein</keyword>
<evidence type="ECO:0000259" key="6">
    <source>
        <dbReference type="PROSITE" id="PS50110"/>
    </source>
</evidence>
<dbReference type="Gene3D" id="3.40.50.2300">
    <property type="match status" value="1"/>
</dbReference>
<dbReference type="Gene3D" id="1.10.287.130">
    <property type="match status" value="1"/>
</dbReference>
<dbReference type="EC" id="2.7.13.3" evidence="2"/>
<dbReference type="Gene3D" id="3.30.565.10">
    <property type="entry name" value="Histidine kinase-like ATPase, C-terminal domain"/>
    <property type="match status" value="1"/>
</dbReference>
<dbReference type="InterPro" id="IPR001789">
    <property type="entry name" value="Sig_transdc_resp-reg_receiver"/>
</dbReference>
<accession>A0A235F3Z4</accession>
<dbReference type="Pfam" id="PF00512">
    <property type="entry name" value="HisKA"/>
    <property type="match status" value="1"/>
</dbReference>
<evidence type="ECO:0000256" key="3">
    <source>
        <dbReference type="ARBA" id="ARBA00022553"/>
    </source>
</evidence>
<dbReference type="PRINTS" id="PR00344">
    <property type="entry name" value="BCTRLSENSOR"/>
</dbReference>
<feature type="modified residue" description="4-aspartylphosphate" evidence="4">
    <location>
        <position position="54"/>
    </location>
</feature>
<dbReference type="Proteomes" id="UP000215181">
    <property type="component" value="Unassembled WGS sequence"/>
</dbReference>
<dbReference type="SMART" id="SM00387">
    <property type="entry name" value="HATPase_c"/>
    <property type="match status" value="1"/>
</dbReference>
<dbReference type="InterPro" id="IPR036097">
    <property type="entry name" value="HisK_dim/P_sf"/>
</dbReference>
<dbReference type="PANTHER" id="PTHR43547">
    <property type="entry name" value="TWO-COMPONENT HISTIDINE KINASE"/>
    <property type="match status" value="1"/>
</dbReference>
<dbReference type="AlphaFoldDB" id="A0A235F3Z4"/>
<proteinExistence type="predicted"/>
<evidence type="ECO:0000256" key="2">
    <source>
        <dbReference type="ARBA" id="ARBA00012438"/>
    </source>
</evidence>
<dbReference type="InterPro" id="IPR003661">
    <property type="entry name" value="HisK_dim/P_dom"/>
</dbReference>
<dbReference type="PROSITE" id="PS50109">
    <property type="entry name" value="HIS_KIN"/>
    <property type="match status" value="1"/>
</dbReference>
<feature type="domain" description="Histidine kinase" evidence="5">
    <location>
        <begin position="147"/>
        <end position="355"/>
    </location>
</feature>
<protein>
    <recommendedName>
        <fullName evidence="2">histidine kinase</fullName>
        <ecNumber evidence="2">2.7.13.3</ecNumber>
    </recommendedName>
</protein>
<dbReference type="InterPro" id="IPR036890">
    <property type="entry name" value="HATPase_C_sf"/>
</dbReference>
<evidence type="ECO:0000259" key="5">
    <source>
        <dbReference type="PROSITE" id="PS50109"/>
    </source>
</evidence>
<reference evidence="7 8" key="1">
    <citation type="submission" date="2017-07" db="EMBL/GenBank/DDBJ databases">
        <title>Thauera sp. KNDSS-Mac4 genome sequence and assembly.</title>
        <authorList>
            <person name="Mayilraj S."/>
        </authorList>
    </citation>
    <scope>NUCLEOTIDE SEQUENCE [LARGE SCALE GENOMIC DNA]</scope>
    <source>
        <strain evidence="7 8">KNDSS-Mac4</strain>
    </source>
</reference>
<dbReference type="RefSeq" id="WP_094267231.1">
    <property type="nucleotide sequence ID" value="NZ_NOIH01000003.1"/>
</dbReference>
<dbReference type="OrthoDB" id="9812260at2"/>
<feature type="domain" description="Response regulatory" evidence="6">
    <location>
        <begin position="5"/>
        <end position="122"/>
    </location>
</feature>
<dbReference type="InterPro" id="IPR005467">
    <property type="entry name" value="His_kinase_dom"/>
</dbReference>
<comment type="catalytic activity">
    <reaction evidence="1">
        <text>ATP + protein L-histidine = ADP + protein N-phospho-L-histidine.</text>
        <dbReference type="EC" id="2.7.13.3"/>
    </reaction>
</comment>
<dbReference type="PANTHER" id="PTHR43547:SF2">
    <property type="entry name" value="HYBRID SIGNAL TRANSDUCTION HISTIDINE KINASE C"/>
    <property type="match status" value="1"/>
</dbReference>
<evidence type="ECO:0000256" key="4">
    <source>
        <dbReference type="PROSITE-ProRule" id="PRU00169"/>
    </source>
</evidence>
<dbReference type="InterPro" id="IPR011006">
    <property type="entry name" value="CheY-like_superfamily"/>
</dbReference>
<sequence>MGVVCILVVDPAGAQDARLRACLAQPGRHLEVVASAVEALRRLCDEYFAFVLADAESLDMDCLAFARLLRQQPETADLPLVLLAPAGWDGPRTVQAYRSGATEVLHQPVDPDILACKADVLVALYHERRRLDELAQALRMNEIFAAVLSHDLRNPLTAVATGAELLLRNQDPQLVMQTAERIRVSGQRMASMVERLLDAARLRAGTLKTRFERVDLGAIARHIVDEFSGPEHAGRIVLYTHGAVDLVGDAGALGQVLSNLMGNALKHGEKGQDVVVEVDGTAPDAVRVAVKNAGCMQAGLGARAFRPFVRGSTGQGVGLGLYIVSQLVTLHGGRVELRSAQEIGTVVSVTLPRAGGVSESSDAGFGAG</sequence>
<name>A0A235F3Z4_9RHOO</name>
<evidence type="ECO:0000256" key="1">
    <source>
        <dbReference type="ARBA" id="ARBA00000085"/>
    </source>
</evidence>
<keyword evidence="8" id="KW-1185">Reference proteome</keyword>
<comment type="caution">
    <text evidence="7">The sequence shown here is derived from an EMBL/GenBank/DDBJ whole genome shotgun (WGS) entry which is preliminary data.</text>
</comment>
<dbReference type="SUPFAM" id="SSF47384">
    <property type="entry name" value="Homodimeric domain of signal transducing histidine kinase"/>
    <property type="match status" value="1"/>
</dbReference>
<dbReference type="CDD" id="cd00082">
    <property type="entry name" value="HisKA"/>
    <property type="match status" value="1"/>
</dbReference>
<dbReference type="SUPFAM" id="SSF55874">
    <property type="entry name" value="ATPase domain of HSP90 chaperone/DNA topoisomerase II/histidine kinase"/>
    <property type="match status" value="1"/>
</dbReference>
<dbReference type="GO" id="GO:0000155">
    <property type="term" value="F:phosphorelay sensor kinase activity"/>
    <property type="evidence" value="ECO:0007669"/>
    <property type="project" value="InterPro"/>
</dbReference>
<dbReference type="CDD" id="cd00075">
    <property type="entry name" value="HATPase"/>
    <property type="match status" value="1"/>
</dbReference>
<dbReference type="EMBL" id="NOIH01000003">
    <property type="protein sequence ID" value="OYD55395.1"/>
    <property type="molecule type" value="Genomic_DNA"/>
</dbReference>
<dbReference type="Pfam" id="PF02518">
    <property type="entry name" value="HATPase_c"/>
    <property type="match status" value="1"/>
</dbReference>
<dbReference type="SMART" id="SM00388">
    <property type="entry name" value="HisKA"/>
    <property type="match status" value="1"/>
</dbReference>
<dbReference type="InterPro" id="IPR003594">
    <property type="entry name" value="HATPase_dom"/>
</dbReference>
<evidence type="ECO:0000313" key="7">
    <source>
        <dbReference type="EMBL" id="OYD55395.1"/>
    </source>
</evidence>
<gene>
    <name evidence="7" type="ORF">CGK74_04185</name>
</gene>